<sequence>MSPEYGIFHLDLKQDSNRVHGKSQTEDNDQGTEGNEEDDNSEFIQRTENLEISHSRPGTPDSAVFKESPLKRMSWRNEYWKNKGHSKHDLKETILSKPQSSTVSNTDSVSSQKSLKPTLSLSPTGSKSAFFKEFPNGSEKNESYERVSGQLKRSVSKKSLKRISRENSCLTTQSFEYDWKSYQSNRLSSSELQMLASMKRQQSEESGDTTISHELSASQIDNCNVSLSTSSEDTANWNSCFPPVSLMPQYFLYIVSVNSETQRS</sequence>
<dbReference type="InterPro" id="IPR040441">
    <property type="entry name" value="CFA20/CFAP20DC"/>
</dbReference>
<feature type="compositionally biased region" description="Polar residues" evidence="1">
    <location>
        <begin position="112"/>
        <end position="127"/>
    </location>
</feature>
<name>A0A8V5GBI0_MELUD</name>
<keyword evidence="3" id="KW-1185">Reference proteome</keyword>
<proteinExistence type="predicted"/>
<reference evidence="2" key="3">
    <citation type="submission" date="2025-09" db="UniProtKB">
        <authorList>
            <consortium name="Ensembl"/>
        </authorList>
    </citation>
    <scope>IDENTIFICATION</scope>
</reference>
<feature type="compositionally biased region" description="Low complexity" evidence="1">
    <location>
        <begin position="100"/>
        <end position="111"/>
    </location>
</feature>
<dbReference type="Ensembl" id="ENSMUNT00000034189.1">
    <property type="protein sequence ID" value="ENSMUNP00000025791.1"/>
    <property type="gene ID" value="ENSMUNG00000018534.1"/>
</dbReference>
<feature type="region of interest" description="Disordered" evidence="1">
    <location>
        <begin position="50"/>
        <end position="69"/>
    </location>
</feature>
<feature type="compositionally biased region" description="Acidic residues" evidence="1">
    <location>
        <begin position="26"/>
        <end position="41"/>
    </location>
</feature>
<protein>
    <submittedName>
        <fullName evidence="2">Uncharacterized protein</fullName>
    </submittedName>
</protein>
<evidence type="ECO:0000313" key="3">
    <source>
        <dbReference type="Proteomes" id="UP000694405"/>
    </source>
</evidence>
<dbReference type="AlphaFoldDB" id="A0A8V5GBI0"/>
<dbReference type="PANTHER" id="PTHR12458">
    <property type="entry name" value="ORF PROTEIN"/>
    <property type="match status" value="1"/>
</dbReference>
<organism evidence="2 3">
    <name type="scientific">Melopsittacus undulatus</name>
    <name type="common">Budgerigar</name>
    <name type="synonym">Psittacus undulatus</name>
    <dbReference type="NCBI Taxonomy" id="13146"/>
    <lineage>
        <taxon>Eukaryota</taxon>
        <taxon>Metazoa</taxon>
        <taxon>Chordata</taxon>
        <taxon>Craniata</taxon>
        <taxon>Vertebrata</taxon>
        <taxon>Euteleostomi</taxon>
        <taxon>Archelosauria</taxon>
        <taxon>Archosauria</taxon>
        <taxon>Dinosauria</taxon>
        <taxon>Saurischia</taxon>
        <taxon>Theropoda</taxon>
        <taxon>Coelurosauria</taxon>
        <taxon>Aves</taxon>
        <taxon>Neognathae</taxon>
        <taxon>Neoaves</taxon>
        <taxon>Telluraves</taxon>
        <taxon>Australaves</taxon>
        <taxon>Psittaciformes</taxon>
        <taxon>Psittaculidae</taxon>
        <taxon>Melopsittacus</taxon>
    </lineage>
</organism>
<feature type="region of interest" description="Disordered" evidence="1">
    <location>
        <begin position="86"/>
        <end position="149"/>
    </location>
</feature>
<dbReference type="Proteomes" id="UP000694405">
    <property type="component" value="Chromosome 9"/>
</dbReference>
<reference evidence="2" key="1">
    <citation type="submission" date="2020-03" db="EMBL/GenBank/DDBJ databases">
        <title>Melopsittacus undulatus (budgerigar) genome, bMelUnd1, maternal haplotype with Z.</title>
        <authorList>
            <person name="Gedman G."/>
            <person name="Mountcastle J."/>
            <person name="Haase B."/>
            <person name="Formenti G."/>
            <person name="Wright T."/>
            <person name="Apodaca J."/>
            <person name="Pelan S."/>
            <person name="Chow W."/>
            <person name="Rhie A."/>
            <person name="Howe K."/>
            <person name="Fedrigo O."/>
            <person name="Jarvis E.D."/>
        </authorList>
    </citation>
    <scope>NUCLEOTIDE SEQUENCE [LARGE SCALE GENOMIC DNA]</scope>
</reference>
<feature type="region of interest" description="Disordered" evidence="1">
    <location>
        <begin position="1"/>
        <end position="41"/>
    </location>
</feature>
<evidence type="ECO:0000313" key="2">
    <source>
        <dbReference type="Ensembl" id="ENSMUNP00000025791.1"/>
    </source>
</evidence>
<accession>A0A8V5GBI0</accession>
<reference evidence="2" key="2">
    <citation type="submission" date="2025-08" db="UniProtKB">
        <authorList>
            <consortium name="Ensembl"/>
        </authorList>
    </citation>
    <scope>IDENTIFICATION</scope>
</reference>
<evidence type="ECO:0000256" key="1">
    <source>
        <dbReference type="SAM" id="MobiDB-lite"/>
    </source>
</evidence>